<name>A0A0J8TJ81_COCIT</name>
<evidence type="ECO:0000313" key="2">
    <source>
        <dbReference type="EMBL" id="KMU73792.1"/>
    </source>
</evidence>
<organism evidence="2 3">
    <name type="scientific">Coccidioides immitis RMSCC 3703</name>
    <dbReference type="NCBI Taxonomy" id="454286"/>
    <lineage>
        <taxon>Eukaryota</taxon>
        <taxon>Fungi</taxon>
        <taxon>Dikarya</taxon>
        <taxon>Ascomycota</taxon>
        <taxon>Pezizomycotina</taxon>
        <taxon>Eurotiomycetes</taxon>
        <taxon>Eurotiomycetidae</taxon>
        <taxon>Onygenales</taxon>
        <taxon>Onygenaceae</taxon>
        <taxon>Coccidioides</taxon>
    </lineage>
</organism>
<dbReference type="Proteomes" id="UP000054559">
    <property type="component" value="Unassembled WGS sequence"/>
</dbReference>
<protein>
    <submittedName>
        <fullName evidence="2">Uncharacterized protein</fullName>
    </submittedName>
</protein>
<dbReference type="Gene3D" id="1.20.140.20">
    <property type="entry name" value="Alpha-ketoacid/pyruvate dehydrogenase kinase, N-terminal domain"/>
    <property type="match status" value="1"/>
</dbReference>
<dbReference type="OrthoDB" id="241648at2759"/>
<feature type="region of interest" description="Disordered" evidence="1">
    <location>
        <begin position="159"/>
        <end position="178"/>
    </location>
</feature>
<evidence type="ECO:0000256" key="1">
    <source>
        <dbReference type="SAM" id="MobiDB-lite"/>
    </source>
</evidence>
<evidence type="ECO:0000313" key="3">
    <source>
        <dbReference type="Proteomes" id="UP000054559"/>
    </source>
</evidence>
<reference evidence="3" key="1">
    <citation type="journal article" date="2010" name="Genome Res.">
        <title>Population genomic sequencing of Coccidioides fungi reveals recent hybridization and transposon control.</title>
        <authorList>
            <person name="Neafsey D.E."/>
            <person name="Barker B.M."/>
            <person name="Sharpton T.J."/>
            <person name="Stajich J.E."/>
            <person name="Park D.J."/>
            <person name="Whiston E."/>
            <person name="Hung C.-Y."/>
            <person name="McMahan C."/>
            <person name="White J."/>
            <person name="Sykes S."/>
            <person name="Heiman D."/>
            <person name="Young S."/>
            <person name="Zeng Q."/>
            <person name="Abouelleil A."/>
            <person name="Aftuck L."/>
            <person name="Bessette D."/>
            <person name="Brown A."/>
            <person name="FitzGerald M."/>
            <person name="Lui A."/>
            <person name="Macdonald J.P."/>
            <person name="Priest M."/>
            <person name="Orbach M.J."/>
            <person name="Galgiani J.N."/>
            <person name="Kirkland T.N."/>
            <person name="Cole G.T."/>
            <person name="Birren B.W."/>
            <person name="Henn M.R."/>
            <person name="Taylor J.W."/>
            <person name="Rounsley S.D."/>
        </authorList>
    </citation>
    <scope>NUCLEOTIDE SEQUENCE [LARGE SCALE GENOMIC DNA]</scope>
    <source>
        <strain evidence="3">RMSCC 3703</strain>
    </source>
</reference>
<dbReference type="SUPFAM" id="SSF69012">
    <property type="entry name" value="alpha-ketoacid dehydrogenase kinase, N-terminal domain"/>
    <property type="match status" value="1"/>
</dbReference>
<dbReference type="STRING" id="454286.A0A0J8TJ81"/>
<dbReference type="InterPro" id="IPR036784">
    <property type="entry name" value="AK/P_DHK_N_sf"/>
</dbReference>
<gene>
    <name evidence="2" type="ORF">CISG_10167</name>
</gene>
<proteinExistence type="predicted"/>
<dbReference type="AlphaFoldDB" id="A0A0J8TJ81"/>
<sequence>MGKRDSLMFSPRRKKYTAVSGRLRLFFTCCEPSIGYKLKFAAHPTLESEQWSPMWKASERLMDTISHYASFPATGVSLRQMVQFGHRPSTGMLYTESVLTYSHRTRQELSFAHPNSCGEDSQIPLAHRVKELVRLAGWIKPQAFDKKGAGLVCTVIRGSQSSPSTAESPAWPRAETPR</sequence>
<dbReference type="EMBL" id="DS268260">
    <property type="protein sequence ID" value="KMU73792.1"/>
    <property type="molecule type" value="Genomic_DNA"/>
</dbReference>
<accession>A0A0J8TJ81</accession>